<gene>
    <name evidence="2" type="ORF">RPMA_02370</name>
</gene>
<dbReference type="Proteomes" id="UP000682843">
    <property type="component" value="Chromosome"/>
</dbReference>
<dbReference type="EMBL" id="CP036498">
    <property type="protein sequence ID" value="QUS42221.1"/>
    <property type="molecule type" value="Genomic_DNA"/>
</dbReference>
<dbReference type="InterPro" id="IPR041698">
    <property type="entry name" value="Methyltransf_25"/>
</dbReference>
<sequence>MALAGGGPNDAIIDVGGGASGLVDALVDRKYRDLTVLDISGAALSIVRKRLGPVGDGVALIEADITRWQPQRRFDIWHDRAAFHFLTRPEDQAAYIRNLLAGLRSGGHIVLATFAPDGPEKCSGLDTVRHDAESLAKLLGPRFDLLHSRKHDHETPWGAVQRF</sequence>
<reference evidence="2 3" key="1">
    <citation type="submission" date="2019-02" db="EMBL/GenBank/DDBJ databases">
        <title>Emended description of the genus Rhodopseudomonas and description of Rhodopseudomonas albus sp. nov., a non-phototrophic, heavy-metal-tolerant bacterium isolated from garden soil.</title>
        <authorList>
            <person name="Bao Z."/>
            <person name="Cao W.W."/>
            <person name="Sato Y."/>
            <person name="Nishizawa T."/>
            <person name="Zhao J."/>
            <person name="Guo Y."/>
            <person name="Ohta H."/>
        </authorList>
    </citation>
    <scope>NUCLEOTIDE SEQUENCE [LARGE SCALE GENOMIC DNA]</scope>
    <source>
        <strain evidence="2 3">SK50-23</strain>
    </source>
</reference>
<organism evidence="2 3">
    <name type="scientific">Tardiphaga alba</name>
    <dbReference type="NCBI Taxonomy" id="340268"/>
    <lineage>
        <taxon>Bacteria</taxon>
        <taxon>Pseudomonadati</taxon>
        <taxon>Pseudomonadota</taxon>
        <taxon>Alphaproteobacteria</taxon>
        <taxon>Hyphomicrobiales</taxon>
        <taxon>Nitrobacteraceae</taxon>
        <taxon>Tardiphaga</taxon>
    </lineage>
</organism>
<evidence type="ECO:0000313" key="2">
    <source>
        <dbReference type="EMBL" id="QUS42221.1"/>
    </source>
</evidence>
<accession>A0ABX8AH12</accession>
<dbReference type="GO" id="GO:0032259">
    <property type="term" value="P:methylation"/>
    <property type="evidence" value="ECO:0007669"/>
    <property type="project" value="UniProtKB-KW"/>
</dbReference>
<dbReference type="GO" id="GO:0008168">
    <property type="term" value="F:methyltransferase activity"/>
    <property type="evidence" value="ECO:0007669"/>
    <property type="project" value="UniProtKB-KW"/>
</dbReference>
<keyword evidence="2" id="KW-0489">Methyltransferase</keyword>
<dbReference type="SUPFAM" id="SSF53335">
    <property type="entry name" value="S-adenosyl-L-methionine-dependent methyltransferases"/>
    <property type="match status" value="1"/>
</dbReference>
<dbReference type="CDD" id="cd02440">
    <property type="entry name" value="AdoMet_MTases"/>
    <property type="match status" value="1"/>
</dbReference>
<evidence type="ECO:0000259" key="1">
    <source>
        <dbReference type="Pfam" id="PF13649"/>
    </source>
</evidence>
<keyword evidence="3" id="KW-1185">Reference proteome</keyword>
<proteinExistence type="predicted"/>
<dbReference type="InterPro" id="IPR029063">
    <property type="entry name" value="SAM-dependent_MTases_sf"/>
</dbReference>
<dbReference type="PANTHER" id="PTHR12843:SF5">
    <property type="entry name" value="EEF1A LYSINE METHYLTRANSFERASE 2"/>
    <property type="match status" value="1"/>
</dbReference>
<dbReference type="Gene3D" id="3.40.50.150">
    <property type="entry name" value="Vaccinia Virus protein VP39"/>
    <property type="match status" value="1"/>
</dbReference>
<name>A0ABX8AH12_9BRAD</name>
<dbReference type="PANTHER" id="PTHR12843">
    <property type="entry name" value="PROTEIN-LYSINE N-METHYLTRANSFERASE METTL10"/>
    <property type="match status" value="1"/>
</dbReference>
<feature type="domain" description="Methyltransferase" evidence="1">
    <location>
        <begin position="12"/>
        <end position="107"/>
    </location>
</feature>
<dbReference type="Pfam" id="PF13649">
    <property type="entry name" value="Methyltransf_25"/>
    <property type="match status" value="1"/>
</dbReference>
<evidence type="ECO:0000313" key="3">
    <source>
        <dbReference type="Proteomes" id="UP000682843"/>
    </source>
</evidence>
<protein>
    <submittedName>
        <fullName evidence="2">Class I SAM-dependent methyltransferase</fullName>
    </submittedName>
</protein>
<keyword evidence="2" id="KW-0808">Transferase</keyword>